<dbReference type="EMBL" id="RBXL01000002">
    <property type="protein sequence ID" value="RKT37917.1"/>
    <property type="molecule type" value="Genomic_DNA"/>
</dbReference>
<gene>
    <name evidence="1" type="ORF">BDD21_5428</name>
</gene>
<dbReference type="Proteomes" id="UP000274556">
    <property type="component" value="Unassembled WGS sequence"/>
</dbReference>
<accession>A0A495UPG3</accession>
<protein>
    <submittedName>
        <fullName evidence="1">Uncharacterized protein</fullName>
    </submittedName>
</protein>
<reference evidence="1 2" key="1">
    <citation type="submission" date="2018-10" db="EMBL/GenBank/DDBJ databases">
        <title>Genomic Encyclopedia of Archaeal and Bacterial Type Strains, Phase II (KMG-II): from individual species to whole genera.</title>
        <authorList>
            <person name="Goeker M."/>
        </authorList>
    </citation>
    <scope>NUCLEOTIDE SEQUENCE [LARGE SCALE GENOMIC DNA]</scope>
    <source>
        <strain evidence="1 2">DSM 235</strain>
    </source>
</reference>
<comment type="caution">
    <text evidence="1">The sequence shown here is derived from an EMBL/GenBank/DDBJ whole genome shotgun (WGS) entry which is preliminary data.</text>
</comment>
<organism evidence="1 2">
    <name type="scientific">Thiocapsa rosea</name>
    <dbReference type="NCBI Taxonomy" id="69360"/>
    <lineage>
        <taxon>Bacteria</taxon>
        <taxon>Pseudomonadati</taxon>
        <taxon>Pseudomonadota</taxon>
        <taxon>Gammaproteobacteria</taxon>
        <taxon>Chromatiales</taxon>
        <taxon>Chromatiaceae</taxon>
        <taxon>Thiocapsa</taxon>
    </lineage>
</organism>
<sequence length="377" mass="40143">MSPALLRTLCGLVGLSLTPVSTTAEPVSVNRKSGQGFAVSYRNNCYVLLPQHVHGTSPSLTLATGSPPIVGEAKVIERFDPGMDLSVAFVTGGLEGRCAPQWEDLPRKIDQLISPGGQVTFVTVSEGGVINRLPAIVELVSYEYMVIDLGRDVEKSIFQGRSGSVVLAGNAPVGMIVKTGCEDVIELPAESKLRADGKQGCVLRMDAIVDRARRLIERGSTDVMPPPLSPEPPESQELGLVGLAGRILTCSSEGAVPEAGCWSLEEGSGPLLIAPGDLPFSIVVELSGADATPVSRVRLASRPSSEGQTVPKNVIVDFNAGTKKRPNWKEFRMGDMTPFGDLDLLNGMAPRTRAVRLTIVDAWADGLPLQLDRIEVR</sequence>
<evidence type="ECO:0000313" key="1">
    <source>
        <dbReference type="EMBL" id="RKT37917.1"/>
    </source>
</evidence>
<name>A0A495UPG3_9GAMM</name>
<evidence type="ECO:0000313" key="2">
    <source>
        <dbReference type="Proteomes" id="UP000274556"/>
    </source>
</evidence>
<dbReference type="AlphaFoldDB" id="A0A495UPG3"/>
<keyword evidence="2" id="KW-1185">Reference proteome</keyword>
<proteinExistence type="predicted"/>